<proteinExistence type="predicted"/>
<evidence type="ECO:0000256" key="4">
    <source>
        <dbReference type="ARBA" id="ARBA00023136"/>
    </source>
</evidence>
<keyword evidence="2 5" id="KW-0812">Transmembrane</keyword>
<dbReference type="Pfam" id="PF04932">
    <property type="entry name" value="Wzy_C"/>
    <property type="match status" value="1"/>
</dbReference>
<evidence type="ECO:0000313" key="7">
    <source>
        <dbReference type="EMBL" id="MBK6972790.1"/>
    </source>
</evidence>
<feature type="transmembrane region" description="Helical" evidence="5">
    <location>
        <begin position="12"/>
        <end position="31"/>
    </location>
</feature>
<evidence type="ECO:0000313" key="8">
    <source>
        <dbReference type="Proteomes" id="UP000807785"/>
    </source>
</evidence>
<feature type="transmembrane region" description="Helical" evidence="5">
    <location>
        <begin position="313"/>
        <end position="336"/>
    </location>
</feature>
<organism evidence="7 8">
    <name type="scientific">Candidatus Methylophosphatis roskildensis</name>
    <dbReference type="NCBI Taxonomy" id="2899263"/>
    <lineage>
        <taxon>Bacteria</taxon>
        <taxon>Pseudomonadati</taxon>
        <taxon>Pseudomonadota</taxon>
        <taxon>Betaproteobacteria</taxon>
        <taxon>Nitrosomonadales</taxon>
        <taxon>Sterolibacteriaceae</taxon>
        <taxon>Candidatus Methylophosphatis</taxon>
    </lineage>
</organism>
<dbReference type="GO" id="GO:0016020">
    <property type="term" value="C:membrane"/>
    <property type="evidence" value="ECO:0007669"/>
    <property type="project" value="UniProtKB-SubCell"/>
</dbReference>
<feature type="transmembrane region" description="Helical" evidence="5">
    <location>
        <begin position="176"/>
        <end position="194"/>
    </location>
</feature>
<dbReference type="AlphaFoldDB" id="A0A9D7HTL0"/>
<reference evidence="7" key="1">
    <citation type="submission" date="2020-10" db="EMBL/GenBank/DDBJ databases">
        <title>Connecting structure to function with the recovery of over 1000 high-quality activated sludge metagenome-assembled genomes encoding full-length rRNA genes using long-read sequencing.</title>
        <authorList>
            <person name="Singleton C.M."/>
            <person name="Petriglieri F."/>
            <person name="Kristensen J.M."/>
            <person name="Kirkegaard R.H."/>
            <person name="Michaelsen T.Y."/>
            <person name="Andersen M.H."/>
            <person name="Karst S.M."/>
            <person name="Dueholm M.S."/>
            <person name="Nielsen P.H."/>
            <person name="Albertsen M."/>
        </authorList>
    </citation>
    <scope>NUCLEOTIDE SEQUENCE</scope>
    <source>
        <strain evidence="7">Bjer_18-Q3-R1-45_BAT3C.347</strain>
    </source>
</reference>
<dbReference type="PANTHER" id="PTHR37422">
    <property type="entry name" value="TEICHURONIC ACID BIOSYNTHESIS PROTEIN TUAE"/>
    <property type="match status" value="1"/>
</dbReference>
<feature type="transmembrane region" description="Helical" evidence="5">
    <location>
        <begin position="59"/>
        <end position="76"/>
    </location>
</feature>
<feature type="transmembrane region" description="Helical" evidence="5">
    <location>
        <begin position="112"/>
        <end position="132"/>
    </location>
</feature>
<dbReference type="PANTHER" id="PTHR37422:SF13">
    <property type="entry name" value="LIPOPOLYSACCHARIDE BIOSYNTHESIS PROTEIN PA4999-RELATED"/>
    <property type="match status" value="1"/>
</dbReference>
<dbReference type="GO" id="GO:0016874">
    <property type="term" value="F:ligase activity"/>
    <property type="evidence" value="ECO:0007669"/>
    <property type="project" value="UniProtKB-KW"/>
</dbReference>
<dbReference type="InterPro" id="IPR007016">
    <property type="entry name" value="O-antigen_ligase-rel_domated"/>
</dbReference>
<feature type="transmembrane region" description="Helical" evidence="5">
    <location>
        <begin position="88"/>
        <end position="105"/>
    </location>
</feature>
<evidence type="ECO:0000259" key="6">
    <source>
        <dbReference type="Pfam" id="PF04932"/>
    </source>
</evidence>
<dbReference type="EMBL" id="JADJEV010000003">
    <property type="protein sequence ID" value="MBK6972790.1"/>
    <property type="molecule type" value="Genomic_DNA"/>
</dbReference>
<sequence length="406" mass="44460">MAYVSFMGLPRFDWSLTLVGLCIFTFVVVTYKVRIGDIGIAIGVAGLCLQRGGLKIPKFLWLYAAFVLWVFVGSFATPFTDIALEQAIERLKLVVVMLIAVNALRTEGQLRFYLLFFLGCFVLFPVRGTLVGGDTISGRAVWNYIYSNPNDLAALSLIALGVAFALWFSEHSWRSFVSLGAAISAIPLLAVILLTQSRGAVIGLAVGMGPAMVLLLIKRRWLLVPAGLIVLVIGFVTPANVWERLAGIEKLSSVETVAEADPEGSAEQRLEIQKVAWRIFLDNPVFGMGLGAYPQANAMYAPDLGKRDTHNTYLNLAAETGFPGLALWCALFWSVLRHAGRSRRNAGAEALATQQYWIERTLIAYLVAAVVGTYSALTFPYLVLTVLWCSATILERTARATQRGLE</sequence>
<accession>A0A9D7HTL0</accession>
<feature type="transmembrane region" description="Helical" evidence="5">
    <location>
        <begin position="362"/>
        <end position="388"/>
    </location>
</feature>
<evidence type="ECO:0000256" key="5">
    <source>
        <dbReference type="SAM" id="Phobius"/>
    </source>
</evidence>
<name>A0A9D7HTL0_9PROT</name>
<dbReference type="InterPro" id="IPR051533">
    <property type="entry name" value="WaaL-like"/>
</dbReference>
<evidence type="ECO:0000256" key="1">
    <source>
        <dbReference type="ARBA" id="ARBA00004141"/>
    </source>
</evidence>
<gene>
    <name evidence="7" type="ORF">IPH26_07475</name>
</gene>
<feature type="transmembrane region" description="Helical" evidence="5">
    <location>
        <begin position="152"/>
        <end position="169"/>
    </location>
</feature>
<feature type="domain" description="O-antigen ligase-related" evidence="6">
    <location>
        <begin position="184"/>
        <end position="329"/>
    </location>
</feature>
<keyword evidence="7" id="KW-0436">Ligase</keyword>
<protein>
    <submittedName>
        <fullName evidence="7">O-antigen ligase family protein</fullName>
    </submittedName>
</protein>
<feature type="transmembrane region" description="Helical" evidence="5">
    <location>
        <begin position="222"/>
        <end position="242"/>
    </location>
</feature>
<evidence type="ECO:0000256" key="2">
    <source>
        <dbReference type="ARBA" id="ARBA00022692"/>
    </source>
</evidence>
<keyword evidence="4 5" id="KW-0472">Membrane</keyword>
<comment type="subcellular location">
    <subcellularLocation>
        <location evidence="1">Membrane</location>
        <topology evidence="1">Multi-pass membrane protein</topology>
    </subcellularLocation>
</comment>
<comment type="caution">
    <text evidence="7">The sequence shown here is derived from an EMBL/GenBank/DDBJ whole genome shotgun (WGS) entry which is preliminary data.</text>
</comment>
<evidence type="ECO:0000256" key="3">
    <source>
        <dbReference type="ARBA" id="ARBA00022989"/>
    </source>
</evidence>
<dbReference type="Proteomes" id="UP000807785">
    <property type="component" value="Unassembled WGS sequence"/>
</dbReference>
<feature type="transmembrane region" description="Helical" evidence="5">
    <location>
        <begin position="200"/>
        <end position="217"/>
    </location>
</feature>
<keyword evidence="3 5" id="KW-1133">Transmembrane helix</keyword>